<evidence type="ECO:0000313" key="4">
    <source>
        <dbReference type="Proteomes" id="UP000305848"/>
    </source>
</evidence>
<keyword evidence="4" id="KW-1185">Reference proteome</keyword>
<organism evidence="3 4">
    <name type="scientific">Ilyomonas limi</name>
    <dbReference type="NCBI Taxonomy" id="2575867"/>
    <lineage>
        <taxon>Bacteria</taxon>
        <taxon>Pseudomonadati</taxon>
        <taxon>Bacteroidota</taxon>
        <taxon>Chitinophagia</taxon>
        <taxon>Chitinophagales</taxon>
        <taxon>Chitinophagaceae</taxon>
        <taxon>Ilyomonas</taxon>
    </lineage>
</organism>
<dbReference type="PANTHER" id="PTHR12526:SF630">
    <property type="entry name" value="GLYCOSYLTRANSFERASE"/>
    <property type="match status" value="1"/>
</dbReference>
<dbReference type="AlphaFoldDB" id="A0A4U3KRQ2"/>
<name>A0A4U3KRQ2_9BACT</name>
<dbReference type="Pfam" id="PF13439">
    <property type="entry name" value="Glyco_transf_4"/>
    <property type="match status" value="1"/>
</dbReference>
<keyword evidence="3" id="KW-0808">Transferase</keyword>
<dbReference type="SUPFAM" id="SSF53756">
    <property type="entry name" value="UDP-Glycosyltransferase/glycogen phosphorylase"/>
    <property type="match status" value="1"/>
</dbReference>
<dbReference type="InterPro" id="IPR028098">
    <property type="entry name" value="Glyco_trans_4-like_N"/>
</dbReference>
<comment type="caution">
    <text evidence="3">The sequence shown here is derived from an EMBL/GenBank/DDBJ whole genome shotgun (WGS) entry which is preliminary data.</text>
</comment>
<evidence type="ECO:0000259" key="1">
    <source>
        <dbReference type="Pfam" id="PF00534"/>
    </source>
</evidence>
<evidence type="ECO:0000259" key="2">
    <source>
        <dbReference type="Pfam" id="PF13439"/>
    </source>
</evidence>
<dbReference type="CDD" id="cd03811">
    <property type="entry name" value="GT4_GT28_WabH-like"/>
    <property type="match status" value="1"/>
</dbReference>
<protein>
    <submittedName>
        <fullName evidence="3">Glycosyltransferase</fullName>
    </submittedName>
</protein>
<proteinExistence type="predicted"/>
<dbReference type="OrthoDB" id="9811239at2"/>
<reference evidence="3 4" key="1">
    <citation type="submission" date="2019-05" db="EMBL/GenBank/DDBJ databases">
        <title>Panacibacter sp. strain 17mud1-8 Genome sequencing and assembly.</title>
        <authorList>
            <person name="Chhetri G."/>
        </authorList>
    </citation>
    <scope>NUCLEOTIDE SEQUENCE [LARGE SCALE GENOMIC DNA]</scope>
    <source>
        <strain evidence="3 4">17mud1-8</strain>
    </source>
</reference>
<dbReference type="InterPro" id="IPR001296">
    <property type="entry name" value="Glyco_trans_1"/>
</dbReference>
<evidence type="ECO:0000313" key="3">
    <source>
        <dbReference type="EMBL" id="TKK65028.1"/>
    </source>
</evidence>
<sequence length="376" mass="42655">MTEVKRIKVLFVIDTLEVGGAEKSLLDNTSRFTHVHPVVCHIYKGDTLKQQFVEKGITTYSLNIPGRYNFTNAYKALSRIIVQEKPDVLVAYLTRAEIVTRLAGKLHHIPVIGTFVSDLYCKDFNRHLSWKGKLGVEFFRLINKWMSKICVGFVANSSAIKEANIQHLHINPDKIKVINRGRESVRIAIKEKSYPEQQKQLRFLNVGRLIPVKAQQQLIQAFARFANVYPAATLHIAGDGPLHQQLLQTIAECRLQGKVILLGNRKDIPTLLAGYDCFVFPSLVEGFSGSVVEAMFARLPVLASNIPQNREAITHLHTGYLFEKNSIKAIEEALFWFAGNTVKAYNMAEQAYIYAKQHFELKDRVEELETYLQSAI</sequence>
<dbReference type="PANTHER" id="PTHR12526">
    <property type="entry name" value="GLYCOSYLTRANSFERASE"/>
    <property type="match status" value="1"/>
</dbReference>
<gene>
    <name evidence="3" type="ORF">FC093_21225</name>
</gene>
<dbReference type="Pfam" id="PF00534">
    <property type="entry name" value="Glycos_transf_1"/>
    <property type="match status" value="1"/>
</dbReference>
<dbReference type="RefSeq" id="WP_137263827.1">
    <property type="nucleotide sequence ID" value="NZ_SZQL01000025.1"/>
</dbReference>
<accession>A0A4U3KRQ2</accession>
<dbReference type="Proteomes" id="UP000305848">
    <property type="component" value="Unassembled WGS sequence"/>
</dbReference>
<feature type="domain" description="Glycosyl transferase family 1" evidence="1">
    <location>
        <begin position="191"/>
        <end position="352"/>
    </location>
</feature>
<feature type="domain" description="Glycosyltransferase subfamily 4-like N-terminal" evidence="2">
    <location>
        <begin position="18"/>
        <end position="181"/>
    </location>
</feature>
<dbReference type="EMBL" id="SZQL01000025">
    <property type="protein sequence ID" value="TKK65028.1"/>
    <property type="molecule type" value="Genomic_DNA"/>
</dbReference>
<dbReference type="Gene3D" id="3.40.50.2000">
    <property type="entry name" value="Glycogen Phosphorylase B"/>
    <property type="match status" value="2"/>
</dbReference>
<dbReference type="GO" id="GO:0016757">
    <property type="term" value="F:glycosyltransferase activity"/>
    <property type="evidence" value="ECO:0007669"/>
    <property type="project" value="InterPro"/>
</dbReference>